<evidence type="ECO:0000313" key="1">
    <source>
        <dbReference type="EMBL" id="GGI44879.1"/>
    </source>
</evidence>
<organism evidence="1 2">
    <name type="scientific">Paenibacillus marchantiophytorum</name>
    <dbReference type="NCBI Taxonomy" id="1619310"/>
    <lineage>
        <taxon>Bacteria</taxon>
        <taxon>Bacillati</taxon>
        <taxon>Bacillota</taxon>
        <taxon>Bacilli</taxon>
        <taxon>Bacillales</taxon>
        <taxon>Paenibacillaceae</taxon>
        <taxon>Paenibacillus</taxon>
    </lineage>
</organism>
<proteinExistence type="predicted"/>
<dbReference type="Proteomes" id="UP000615455">
    <property type="component" value="Unassembled WGS sequence"/>
</dbReference>
<gene>
    <name evidence="1" type="ORF">GCM10008018_09300</name>
</gene>
<evidence type="ECO:0000313" key="2">
    <source>
        <dbReference type="Proteomes" id="UP000615455"/>
    </source>
</evidence>
<dbReference type="InterPro" id="IPR016195">
    <property type="entry name" value="Pol/histidinol_Pase-like"/>
</dbReference>
<comment type="caution">
    <text evidence="1">The sequence shown here is derived from an EMBL/GenBank/DDBJ whole genome shotgun (WGS) entry which is preliminary data.</text>
</comment>
<sequence>MKLYWGDLHNHCGITYGFGSLENALAAAKEQLDFCAIIGHAMWPDMPERTEELHFLVDFHTKGFAKLQSNWEHVRDTVKHWNVSHQFVTFQGYEIHSSEFGDHHVLSPSDELPLVEAGSPAELVAMLSPLPVIAVPHHVGYTPGYRGANWEAFSEDNSPVVEVFSKHGCSMSDTSAYPYLHTMGPRDSRNTIVNAIQRGKKFSFAGSTDHHAGYPGSYGDGRVAVLAAEKTREAIWEALLARRTYAITGDKIECHFTVNGAVFGSEVKDNGRRHLCLDVKACDGIEKVTVYKNGKPWMIQHGIGSDPSQQLGNKHGKYKVRVEMGWGDLTEGYDWKGSACIDNGKLVTVETCFRGRSVLAPTPDMQDSPEINALGNKLISTTETEAQWTCTTFKNHSTLHPQTAALIFEMDGDLTSVLTVTANGRTIVYSIGELLEGSRSVHMKPHNSEAVLIHRAIPESEYNFVGEWTDDTKEFECDAYHVEVKQWNGQYAWISPVFVIGD</sequence>
<dbReference type="SUPFAM" id="SSF89550">
    <property type="entry name" value="PHP domain-like"/>
    <property type="match status" value="1"/>
</dbReference>
<accession>A0ABQ2BPZ7</accession>
<dbReference type="EMBL" id="BMHE01000003">
    <property type="protein sequence ID" value="GGI44879.1"/>
    <property type="molecule type" value="Genomic_DNA"/>
</dbReference>
<dbReference type="Gene3D" id="3.20.20.140">
    <property type="entry name" value="Metal-dependent hydrolases"/>
    <property type="match status" value="1"/>
</dbReference>
<protein>
    <submittedName>
        <fullName evidence="1">Tat pathway signal sequence</fullName>
    </submittedName>
</protein>
<keyword evidence="2" id="KW-1185">Reference proteome</keyword>
<dbReference type="RefSeq" id="WP_189008267.1">
    <property type="nucleotide sequence ID" value="NZ_BMHE01000003.1"/>
</dbReference>
<name>A0ABQ2BPZ7_9BACL</name>
<reference evidence="2" key="1">
    <citation type="journal article" date="2019" name="Int. J. Syst. Evol. Microbiol.">
        <title>The Global Catalogue of Microorganisms (GCM) 10K type strain sequencing project: providing services to taxonomists for standard genome sequencing and annotation.</title>
        <authorList>
            <consortium name="The Broad Institute Genomics Platform"/>
            <consortium name="The Broad Institute Genome Sequencing Center for Infectious Disease"/>
            <person name="Wu L."/>
            <person name="Ma J."/>
        </authorList>
    </citation>
    <scope>NUCLEOTIDE SEQUENCE [LARGE SCALE GENOMIC DNA]</scope>
    <source>
        <strain evidence="2">CGMCC 1.15043</strain>
    </source>
</reference>